<reference evidence="2 3" key="1">
    <citation type="journal article" date="2016" name="Nat. Commun.">
        <title>Thousands of microbial genomes shed light on interconnected biogeochemical processes in an aquifer system.</title>
        <authorList>
            <person name="Anantharaman K."/>
            <person name="Brown C.T."/>
            <person name="Hug L.A."/>
            <person name="Sharon I."/>
            <person name="Castelle C.J."/>
            <person name="Probst A.J."/>
            <person name="Thomas B.C."/>
            <person name="Singh A."/>
            <person name="Wilkins M.J."/>
            <person name="Karaoz U."/>
            <person name="Brodie E.L."/>
            <person name="Williams K.H."/>
            <person name="Hubbard S.S."/>
            <person name="Banfield J.F."/>
        </authorList>
    </citation>
    <scope>NUCLEOTIDE SEQUENCE [LARGE SCALE GENOMIC DNA]</scope>
</reference>
<keyword evidence="1" id="KW-1133">Transmembrane helix</keyword>
<keyword evidence="1" id="KW-0472">Membrane</keyword>
<name>A0A1F5NE65_9BACT</name>
<evidence type="ECO:0000313" key="2">
    <source>
        <dbReference type="EMBL" id="OGE75959.1"/>
    </source>
</evidence>
<dbReference type="EMBL" id="MFEG01000021">
    <property type="protein sequence ID" value="OGE75959.1"/>
    <property type="molecule type" value="Genomic_DNA"/>
</dbReference>
<accession>A0A1F5NE65</accession>
<dbReference type="PANTHER" id="PTHR40278:SF1">
    <property type="entry name" value="DNA UTILIZATION PROTEIN HOFN"/>
    <property type="match status" value="1"/>
</dbReference>
<protein>
    <recommendedName>
        <fullName evidence="4">PilN domain-containing protein</fullName>
    </recommendedName>
</protein>
<comment type="caution">
    <text evidence="2">The sequence shown here is derived from an EMBL/GenBank/DDBJ whole genome shotgun (WGS) entry which is preliminary data.</text>
</comment>
<dbReference type="AlphaFoldDB" id="A0A1F5NE65"/>
<keyword evidence="1" id="KW-0812">Transmembrane</keyword>
<dbReference type="Pfam" id="PF05137">
    <property type="entry name" value="PilN"/>
    <property type="match status" value="1"/>
</dbReference>
<dbReference type="Proteomes" id="UP000176547">
    <property type="component" value="Unassembled WGS sequence"/>
</dbReference>
<sequence>MKKAVNLLPPTEQHELRLAAVHAQVVGFGTWLVASFLVLSLFLFLGQIFLKIEQETVSDQVSAESEDLEKLHVDDFRAEVAGFNTNLGNFQTLLKENHAWSQVLQEIARLLPTQITLDGIAIDGSNLKVELNGRAGSRDAVLLLRQNLLQSPYFQKVNFPLDNLENAADLKWSYRFYIRPQALAQ</sequence>
<proteinExistence type="predicted"/>
<organism evidence="2 3">
    <name type="scientific">Candidatus Doudnabacteria bacterium RIFCSPHIGHO2_01_52_17</name>
    <dbReference type="NCBI Taxonomy" id="1817820"/>
    <lineage>
        <taxon>Bacteria</taxon>
        <taxon>Candidatus Doudnaibacteriota</taxon>
    </lineage>
</organism>
<evidence type="ECO:0000313" key="3">
    <source>
        <dbReference type="Proteomes" id="UP000176547"/>
    </source>
</evidence>
<feature type="transmembrane region" description="Helical" evidence="1">
    <location>
        <begin position="20"/>
        <end position="45"/>
    </location>
</feature>
<evidence type="ECO:0000256" key="1">
    <source>
        <dbReference type="SAM" id="Phobius"/>
    </source>
</evidence>
<dbReference type="InterPro" id="IPR007813">
    <property type="entry name" value="PilN"/>
</dbReference>
<dbReference type="PANTHER" id="PTHR40278">
    <property type="entry name" value="DNA UTILIZATION PROTEIN HOFN"/>
    <property type="match status" value="1"/>
</dbReference>
<evidence type="ECO:0008006" key="4">
    <source>
        <dbReference type="Google" id="ProtNLM"/>
    </source>
</evidence>
<gene>
    <name evidence="2" type="ORF">A3K06_01110</name>
</gene>
<dbReference type="InterPro" id="IPR052534">
    <property type="entry name" value="Extracell_DNA_Util/SecSys_Comp"/>
</dbReference>